<reference evidence="2" key="1">
    <citation type="submission" date="2020-10" db="EMBL/GenBank/DDBJ databases">
        <title>Unveiling of a novel bifunctional photoreceptor, Dualchrome1, isolated from a cosmopolitan green alga.</title>
        <authorList>
            <person name="Suzuki S."/>
            <person name="Kawachi M."/>
        </authorList>
    </citation>
    <scope>NUCLEOTIDE SEQUENCE</scope>
    <source>
        <strain evidence="2">NIES 2893</strain>
    </source>
</reference>
<comment type="caution">
    <text evidence="2">The sequence shown here is derived from an EMBL/GenBank/DDBJ whole genome shotgun (WGS) entry which is preliminary data.</text>
</comment>
<dbReference type="EMBL" id="BNJQ01000021">
    <property type="protein sequence ID" value="GHP08702.1"/>
    <property type="molecule type" value="Genomic_DNA"/>
</dbReference>
<keyword evidence="1" id="KW-1133">Transmembrane helix</keyword>
<organism evidence="2 3">
    <name type="scientific">Pycnococcus provasolii</name>
    <dbReference type="NCBI Taxonomy" id="41880"/>
    <lineage>
        <taxon>Eukaryota</taxon>
        <taxon>Viridiplantae</taxon>
        <taxon>Chlorophyta</taxon>
        <taxon>Pseudoscourfieldiophyceae</taxon>
        <taxon>Pseudoscourfieldiales</taxon>
        <taxon>Pycnococcaceae</taxon>
        <taxon>Pycnococcus</taxon>
    </lineage>
</organism>
<dbReference type="Proteomes" id="UP000660262">
    <property type="component" value="Unassembled WGS sequence"/>
</dbReference>
<protein>
    <submittedName>
        <fullName evidence="2">Uncharacterized protein</fullName>
    </submittedName>
</protein>
<evidence type="ECO:0000313" key="3">
    <source>
        <dbReference type="Proteomes" id="UP000660262"/>
    </source>
</evidence>
<evidence type="ECO:0000313" key="2">
    <source>
        <dbReference type="EMBL" id="GHP08702.1"/>
    </source>
</evidence>
<proteinExistence type="predicted"/>
<feature type="transmembrane region" description="Helical" evidence="1">
    <location>
        <begin position="12"/>
        <end position="33"/>
    </location>
</feature>
<dbReference type="AlphaFoldDB" id="A0A830HP36"/>
<keyword evidence="3" id="KW-1185">Reference proteome</keyword>
<keyword evidence="1" id="KW-0812">Transmembrane</keyword>
<accession>A0A830HP36</accession>
<keyword evidence="1" id="KW-0472">Membrane</keyword>
<gene>
    <name evidence="2" type="ORF">PPROV_000743900</name>
</gene>
<sequence length="377" mass="42470">MARDHASCARDLAMAWWSILAATTVVLITFILISTQMTTTTTTPYHANTFTRTTPDIVQFVHVHKAAGSSVCKMMQDGGYTPNDGGTTGFHDCNPGGARRATECDFNGTNSQFCYRGYDVCWLANANHEHLEEAWAHYHRRDVRVLGSEGPLPHLHQYLPKLVTTTLPARIGGGGDETNDSVHVAWITGLREPVARQLSEYRWFKSFRCEETHLQRRVEMLYGDDGDIPNPNTVTQVDQCGCMQAKCNVTRLEYLSEMCDNYMTRTFCPSMSVPGKPLNRQALLCAKKILSRFDFIYDVARMDESMRKLSNLLAVWFPDTNINTTTTTTVTAPVVNAAEREGQQQLHDDPLSPEEENILREKTSLDAELYAYARQLL</sequence>
<evidence type="ECO:0000256" key="1">
    <source>
        <dbReference type="SAM" id="Phobius"/>
    </source>
</evidence>
<dbReference type="Gene3D" id="3.40.50.300">
    <property type="entry name" value="P-loop containing nucleotide triphosphate hydrolases"/>
    <property type="match status" value="1"/>
</dbReference>
<dbReference type="InterPro" id="IPR027417">
    <property type="entry name" value="P-loop_NTPase"/>
</dbReference>
<name>A0A830HP36_9CHLO</name>